<proteinExistence type="predicted"/>
<feature type="compositionally biased region" description="Acidic residues" evidence="1">
    <location>
        <begin position="321"/>
        <end position="336"/>
    </location>
</feature>
<keyword evidence="3" id="KW-1185">Reference proteome</keyword>
<feature type="compositionally biased region" description="Basic and acidic residues" evidence="1">
    <location>
        <begin position="202"/>
        <end position="222"/>
    </location>
</feature>
<sequence length="369" mass="40902">MAGNNRKVLLSPEEFDAIKSALSETDRGRAFLHDHLTLNRSAETADLLEAVRRLEKTLVERELPSEMETYRLHTYEMYEAIERTKDEISKIKLENADNNRFSAASDELDAIVTSTESATQVILESSEAIQDLVDKLRASGAEDAPCDAIEEMAMEILMACSFQDLTGQRINKVVKALHYLEGRISKMIRIWGVNLADEDRPEINLDEPHDEDDRHIDKRPDAHLLNGPQMDGAGVDQADIDAMFDATPASTEEALNENVVQFAAETRAEAAHQEENKAEEAAEEPAEVFELDDVEEELNAVETPQVALIEDDDLIVTNDDTPAETDAAAEQEDAPIEIEGQSPPLTSPRGSNSDPLHHLSTGERLALFS</sequence>
<name>A0A1I4C9C0_9HYPH</name>
<evidence type="ECO:0000256" key="1">
    <source>
        <dbReference type="SAM" id="MobiDB-lite"/>
    </source>
</evidence>
<organism evidence="2 3">
    <name type="scientific">Pseudovibrio ascidiaceicola</name>
    <dbReference type="NCBI Taxonomy" id="285279"/>
    <lineage>
        <taxon>Bacteria</taxon>
        <taxon>Pseudomonadati</taxon>
        <taxon>Pseudomonadota</taxon>
        <taxon>Alphaproteobacteria</taxon>
        <taxon>Hyphomicrobiales</taxon>
        <taxon>Stappiaceae</taxon>
        <taxon>Pseudovibrio</taxon>
    </lineage>
</organism>
<dbReference type="RefSeq" id="WP_208860454.1">
    <property type="nucleotide sequence ID" value="NZ_FOSK01000009.1"/>
</dbReference>
<feature type="region of interest" description="Disordered" evidence="1">
    <location>
        <begin position="316"/>
        <end position="369"/>
    </location>
</feature>
<dbReference type="SUPFAM" id="SSF75708">
    <property type="entry name" value="Chemotaxis phosphatase CheZ"/>
    <property type="match status" value="1"/>
</dbReference>
<dbReference type="Pfam" id="PF04344">
    <property type="entry name" value="CheZ"/>
    <property type="match status" value="1"/>
</dbReference>
<protein>
    <submittedName>
        <fullName evidence="2">Chemotaxis regulator CheZ, phosphatase of CheY~P</fullName>
    </submittedName>
</protein>
<reference evidence="2 3" key="1">
    <citation type="submission" date="2016-10" db="EMBL/GenBank/DDBJ databases">
        <authorList>
            <person name="Varghese N."/>
            <person name="Submissions S."/>
        </authorList>
    </citation>
    <scope>NUCLEOTIDE SEQUENCE [LARGE SCALE GENOMIC DNA]</scope>
    <source>
        <strain evidence="2 3">DSM 16392</strain>
    </source>
</reference>
<evidence type="ECO:0000313" key="2">
    <source>
        <dbReference type="EMBL" id="SFK77525.1"/>
    </source>
</evidence>
<dbReference type="EMBL" id="FOSK01000009">
    <property type="protein sequence ID" value="SFK77525.1"/>
    <property type="molecule type" value="Genomic_DNA"/>
</dbReference>
<accession>A0A1I4C9C0</accession>
<dbReference type="Gene3D" id="1.10.287.500">
    <property type="entry name" value="Helix hairpin bin"/>
    <property type="match status" value="1"/>
</dbReference>
<feature type="region of interest" description="Disordered" evidence="1">
    <location>
        <begin position="202"/>
        <end position="229"/>
    </location>
</feature>
<dbReference type="InterPro" id="IPR007439">
    <property type="entry name" value="Chemotax_Pase_CheZ"/>
</dbReference>
<dbReference type="Proteomes" id="UP000199598">
    <property type="component" value="Unassembled WGS sequence"/>
</dbReference>
<comment type="caution">
    <text evidence="2">The sequence shown here is derived from an EMBL/GenBank/DDBJ whole genome shotgun (WGS) entry which is preliminary data.</text>
</comment>
<gene>
    <name evidence="2" type="ORF">SAMN04488518_10926</name>
</gene>
<evidence type="ECO:0000313" key="3">
    <source>
        <dbReference type="Proteomes" id="UP000199598"/>
    </source>
</evidence>